<dbReference type="InterPro" id="IPR029030">
    <property type="entry name" value="Caspase-like_dom_sf"/>
</dbReference>
<dbReference type="PANTHER" id="PTHR48104">
    <property type="entry name" value="METACASPASE-4"/>
    <property type="match status" value="1"/>
</dbReference>
<dbReference type="Gene3D" id="3.40.50.1460">
    <property type="match status" value="1"/>
</dbReference>
<dbReference type="PANTHER" id="PTHR48104:SF30">
    <property type="entry name" value="METACASPASE-1"/>
    <property type="match status" value="1"/>
</dbReference>
<sequence length="687" mass="77057">MAKKIYALLVGINEYHPDSSPSVGSLTGCLNDVKAIESYLKNRIDVESEWTLVESTDVPWILTNEQATRQAVINGFQQHLCKADSDDVVLFYYAGHGSQQKVQEAFSHLEIDNLNETIICYDSRTKDGWDITDKELAYLISQVSKNNPHTVVILDCCHSGTGTRDSEIVRQAPGDERQRPWDSFIFANDSVASDELTSLKSQDKIKFQGFKGKHLAISACRSHQKAEEYTPEDGQPRGAFSYFLTEALKKTNRDMSYRDLVRNVSALVIAQLQNQSPQIEATNAEELNKPFLGGAIGERPQYLTLSYNTKHKSWVIDSGAVHGIPKSSKGEDTLLAIFPVGSKAEKLHQLQNAIAEAKVTQVLPQMSQVEITRDSGLSQNQAYWAVVTSLPLAPLKVYIQDDKEEKTGVELAPAAFQKASPDQNPSLYVELVDSPQDAYCTLLANNGQYWIRKGNQALLAPILEKPDEIGYTSDRALKAIRRLENIARWNNLLTLESPATSFIKSNRVEMSIQILFGQDISASPEGDLEKRAQYTYEDGEWKPPVIQVKLTNHSSRTLYCNVLELSESYGIYLPFFEERSSIRILPNESIEAENEFYIPDAFLEQGVIEYKEIFKLIVSTTEFNAGLLEHDGLNSSQRSRSLILQDSTFNLLLERVNTREAGTSSKKLDDWMTKSIAVTIVYPQDAI</sequence>
<dbReference type="InterPro" id="IPR011600">
    <property type="entry name" value="Pept_C14_caspase"/>
</dbReference>
<dbReference type="GO" id="GO:0005737">
    <property type="term" value="C:cytoplasm"/>
    <property type="evidence" value="ECO:0007669"/>
    <property type="project" value="TreeGrafter"/>
</dbReference>
<evidence type="ECO:0000259" key="1">
    <source>
        <dbReference type="Pfam" id="PF00656"/>
    </source>
</evidence>
<gene>
    <name evidence="2" type="ORF">WA1_06035</name>
</gene>
<feature type="domain" description="Peptidase C14 caspase" evidence="1">
    <location>
        <begin position="6"/>
        <end position="284"/>
    </location>
</feature>
<dbReference type="AlphaFoldDB" id="A0A139WSI8"/>
<dbReference type="STRING" id="128403.WA1_06035"/>
<proteinExistence type="predicted"/>
<dbReference type="GO" id="GO:0004197">
    <property type="term" value="F:cysteine-type endopeptidase activity"/>
    <property type="evidence" value="ECO:0007669"/>
    <property type="project" value="InterPro"/>
</dbReference>
<protein>
    <recommendedName>
        <fullName evidence="1">Peptidase C14 caspase domain-containing protein</fullName>
    </recommendedName>
</protein>
<dbReference type="SUPFAM" id="SSF52129">
    <property type="entry name" value="Caspase-like"/>
    <property type="match status" value="1"/>
</dbReference>
<dbReference type="GO" id="GO:0006508">
    <property type="term" value="P:proteolysis"/>
    <property type="evidence" value="ECO:0007669"/>
    <property type="project" value="InterPro"/>
</dbReference>
<comment type="caution">
    <text evidence="2">The sequence shown here is derived from an EMBL/GenBank/DDBJ whole genome shotgun (WGS) entry which is preliminary data.</text>
</comment>
<name>A0A139WSI8_9CYAN</name>
<dbReference type="Proteomes" id="UP000076925">
    <property type="component" value="Unassembled WGS sequence"/>
</dbReference>
<organism evidence="2 3">
    <name type="scientific">Scytonema hofmannii PCC 7110</name>
    <dbReference type="NCBI Taxonomy" id="128403"/>
    <lineage>
        <taxon>Bacteria</taxon>
        <taxon>Bacillati</taxon>
        <taxon>Cyanobacteriota</taxon>
        <taxon>Cyanophyceae</taxon>
        <taxon>Nostocales</taxon>
        <taxon>Scytonemataceae</taxon>
        <taxon>Scytonema</taxon>
    </lineage>
</organism>
<reference evidence="2 3" key="1">
    <citation type="journal article" date="2013" name="Genome Biol. Evol.">
        <title>Genomes of Stigonematalean cyanobacteria (subsection V) and the evolution of oxygenic photosynthesis from prokaryotes to plastids.</title>
        <authorList>
            <person name="Dagan T."/>
            <person name="Roettger M."/>
            <person name="Stucken K."/>
            <person name="Landan G."/>
            <person name="Koch R."/>
            <person name="Major P."/>
            <person name="Gould S.B."/>
            <person name="Goremykin V.V."/>
            <person name="Rippka R."/>
            <person name="Tandeau de Marsac N."/>
            <person name="Gugger M."/>
            <person name="Lockhart P.J."/>
            <person name="Allen J.F."/>
            <person name="Brune I."/>
            <person name="Maus I."/>
            <person name="Puhler A."/>
            <person name="Martin W.F."/>
        </authorList>
    </citation>
    <scope>NUCLEOTIDE SEQUENCE [LARGE SCALE GENOMIC DNA]</scope>
    <source>
        <strain evidence="2 3">PCC 7110</strain>
    </source>
</reference>
<dbReference type="EMBL" id="ANNX02000051">
    <property type="protein sequence ID" value="KYC35383.1"/>
    <property type="molecule type" value="Genomic_DNA"/>
</dbReference>
<dbReference type="InterPro" id="IPR050452">
    <property type="entry name" value="Metacaspase"/>
</dbReference>
<dbReference type="RefSeq" id="WP_066612757.1">
    <property type="nucleotide sequence ID" value="NZ_KQ976354.1"/>
</dbReference>
<evidence type="ECO:0000313" key="2">
    <source>
        <dbReference type="EMBL" id="KYC35383.1"/>
    </source>
</evidence>
<dbReference type="PROSITE" id="PS51257">
    <property type="entry name" value="PROKAR_LIPOPROTEIN"/>
    <property type="match status" value="1"/>
</dbReference>
<keyword evidence="3" id="KW-1185">Reference proteome</keyword>
<evidence type="ECO:0000313" key="3">
    <source>
        <dbReference type="Proteomes" id="UP000076925"/>
    </source>
</evidence>
<dbReference type="OrthoDB" id="8447555at2"/>
<dbReference type="Pfam" id="PF00656">
    <property type="entry name" value="Peptidase_C14"/>
    <property type="match status" value="1"/>
</dbReference>
<accession>A0A139WSI8</accession>